<keyword evidence="5" id="KW-1185">Reference proteome</keyword>
<keyword evidence="2" id="KW-1133">Transmembrane helix</keyword>
<dbReference type="SUPFAM" id="SSF55729">
    <property type="entry name" value="Acyl-CoA N-acyltransferases (Nat)"/>
    <property type="match status" value="1"/>
</dbReference>
<organism evidence="4 5">
    <name type="scientific">Galerina marginata (strain CBS 339.88)</name>
    <dbReference type="NCBI Taxonomy" id="685588"/>
    <lineage>
        <taxon>Eukaryota</taxon>
        <taxon>Fungi</taxon>
        <taxon>Dikarya</taxon>
        <taxon>Basidiomycota</taxon>
        <taxon>Agaricomycotina</taxon>
        <taxon>Agaricomycetes</taxon>
        <taxon>Agaricomycetidae</taxon>
        <taxon>Agaricales</taxon>
        <taxon>Agaricineae</taxon>
        <taxon>Strophariaceae</taxon>
        <taxon>Galerina</taxon>
    </lineage>
</organism>
<feature type="transmembrane region" description="Helical" evidence="2">
    <location>
        <begin position="84"/>
        <end position="102"/>
    </location>
</feature>
<feature type="domain" description="N-acetyltransferase" evidence="3">
    <location>
        <begin position="121"/>
        <end position="285"/>
    </location>
</feature>
<dbReference type="CDD" id="cd04301">
    <property type="entry name" value="NAT_SF"/>
    <property type="match status" value="1"/>
</dbReference>
<keyword evidence="1" id="KW-0808">Transferase</keyword>
<evidence type="ECO:0000313" key="4">
    <source>
        <dbReference type="EMBL" id="KDR82123.1"/>
    </source>
</evidence>
<dbReference type="GO" id="GO:0008080">
    <property type="term" value="F:N-acetyltransferase activity"/>
    <property type="evidence" value="ECO:0007669"/>
    <property type="project" value="InterPro"/>
</dbReference>
<dbReference type="InterPro" id="IPR016181">
    <property type="entry name" value="Acyl_CoA_acyltransferase"/>
</dbReference>
<accession>A0A067TT17</accession>
<sequence length="289" mass="31920">MTAVLDTGDKERLAQSASQFLVDQHNPQNGPATREQAGTHIRIRPYRNSDSDQVRKLFQTTMTRDPDSPFTVAMRGQLSSPVSLAGYSLVGIGLLTLVRSTTVLVKNLGIGMALIGGLSFIVYRYLIYSGFKGFLKKSLNGDLADISTTYGMKSLKVGGTNAGDLYPAGKSGFWIAESYGENLEPELVGCVGLDFNTNPDETKAELRRMVVSSRHRRRGIAHLLLKAAVGHARKNTIKSIYLTTSSFQSPAINMYKKLGWNVEGIRKVRFLFENVHIYEFNLDVPTSHL</sequence>
<reference evidence="5" key="1">
    <citation type="journal article" date="2014" name="Proc. Natl. Acad. Sci. U.S.A.">
        <title>Extensive sampling of basidiomycete genomes demonstrates inadequacy of the white-rot/brown-rot paradigm for wood decay fungi.</title>
        <authorList>
            <person name="Riley R."/>
            <person name="Salamov A.A."/>
            <person name="Brown D.W."/>
            <person name="Nagy L.G."/>
            <person name="Floudas D."/>
            <person name="Held B.W."/>
            <person name="Levasseur A."/>
            <person name="Lombard V."/>
            <person name="Morin E."/>
            <person name="Otillar R."/>
            <person name="Lindquist E.A."/>
            <person name="Sun H."/>
            <person name="LaButti K.M."/>
            <person name="Schmutz J."/>
            <person name="Jabbour D."/>
            <person name="Luo H."/>
            <person name="Baker S.E."/>
            <person name="Pisabarro A.G."/>
            <person name="Walton J.D."/>
            <person name="Blanchette R.A."/>
            <person name="Henrissat B."/>
            <person name="Martin F."/>
            <person name="Cullen D."/>
            <person name="Hibbett D.S."/>
            <person name="Grigoriev I.V."/>
        </authorList>
    </citation>
    <scope>NUCLEOTIDE SEQUENCE [LARGE SCALE GENOMIC DNA]</scope>
    <source>
        <strain evidence="5">CBS 339.88</strain>
    </source>
</reference>
<dbReference type="PROSITE" id="PS51186">
    <property type="entry name" value="GNAT"/>
    <property type="match status" value="1"/>
</dbReference>
<name>A0A067TT17_GALM3</name>
<dbReference type="EMBL" id="KL142370">
    <property type="protein sequence ID" value="KDR82123.1"/>
    <property type="molecule type" value="Genomic_DNA"/>
</dbReference>
<keyword evidence="2" id="KW-0812">Transmembrane</keyword>
<protein>
    <recommendedName>
        <fullName evidence="3">N-acetyltransferase domain-containing protein</fullName>
    </recommendedName>
</protein>
<feature type="transmembrane region" description="Helical" evidence="2">
    <location>
        <begin position="108"/>
        <end position="127"/>
    </location>
</feature>
<dbReference type="Proteomes" id="UP000027222">
    <property type="component" value="Unassembled WGS sequence"/>
</dbReference>
<evidence type="ECO:0000256" key="2">
    <source>
        <dbReference type="SAM" id="Phobius"/>
    </source>
</evidence>
<dbReference type="PANTHER" id="PTHR13947:SF37">
    <property type="entry name" value="LD18367P"/>
    <property type="match status" value="1"/>
</dbReference>
<dbReference type="PANTHER" id="PTHR13947">
    <property type="entry name" value="GNAT FAMILY N-ACETYLTRANSFERASE"/>
    <property type="match status" value="1"/>
</dbReference>
<gene>
    <name evidence="4" type="ORF">GALMADRAFT_240646</name>
</gene>
<dbReference type="Gene3D" id="3.40.630.30">
    <property type="match status" value="1"/>
</dbReference>
<evidence type="ECO:0000256" key="1">
    <source>
        <dbReference type="ARBA" id="ARBA00022679"/>
    </source>
</evidence>
<evidence type="ECO:0000259" key="3">
    <source>
        <dbReference type="PROSITE" id="PS51186"/>
    </source>
</evidence>
<dbReference type="Pfam" id="PF00583">
    <property type="entry name" value="Acetyltransf_1"/>
    <property type="match status" value="1"/>
</dbReference>
<evidence type="ECO:0000313" key="5">
    <source>
        <dbReference type="Proteomes" id="UP000027222"/>
    </source>
</evidence>
<dbReference type="STRING" id="685588.A0A067TT17"/>
<keyword evidence="2" id="KW-0472">Membrane</keyword>
<dbReference type="InterPro" id="IPR050769">
    <property type="entry name" value="NAT_camello-type"/>
</dbReference>
<dbReference type="InterPro" id="IPR000182">
    <property type="entry name" value="GNAT_dom"/>
</dbReference>
<dbReference type="OrthoDB" id="41532at2759"/>
<dbReference type="HOGENOM" id="CLU_083059_0_0_1"/>
<proteinExistence type="predicted"/>
<dbReference type="AlphaFoldDB" id="A0A067TT17"/>